<dbReference type="AlphaFoldDB" id="A0A7C1B6U8"/>
<dbReference type="SUPFAM" id="SSF102114">
    <property type="entry name" value="Radical SAM enzymes"/>
    <property type="match status" value="1"/>
</dbReference>
<dbReference type="SFLD" id="SFLDS00029">
    <property type="entry name" value="Radical_SAM"/>
    <property type="match status" value="1"/>
</dbReference>
<dbReference type="EMBL" id="DQZR01000308">
    <property type="protein sequence ID" value="HDM37052.1"/>
    <property type="molecule type" value="Genomic_DNA"/>
</dbReference>
<dbReference type="GO" id="GO:0016840">
    <property type="term" value="F:carbon-nitrogen lyase activity"/>
    <property type="evidence" value="ECO:0007669"/>
    <property type="project" value="UniProtKB-UniRule"/>
</dbReference>
<comment type="function">
    <text evidence="8">Catalyzes the complex heterocyclic radical-mediated conversion of 6-carboxy-5,6,7,8-tetrahydropterin (CPH4) to 7-carboxy-7-deazaguanine (CDG), a step common to the biosynthetic pathways of all 7-deazapurine-containing compounds.</text>
</comment>
<dbReference type="PANTHER" id="PTHR42836">
    <property type="entry name" value="7-CARBOXY-7-DEAZAGUANINE SYNTHASE"/>
    <property type="match status" value="1"/>
</dbReference>
<keyword evidence="1 8" id="KW-0004">4Fe-4S</keyword>
<feature type="binding site" evidence="8">
    <location>
        <position position="77"/>
    </location>
    <ligand>
        <name>Mg(2+)</name>
        <dbReference type="ChEBI" id="CHEBI:18420"/>
    </ligand>
</feature>
<comment type="cofactor">
    <cofactor evidence="8">
        <name>Mg(2+)</name>
        <dbReference type="ChEBI" id="CHEBI:18420"/>
    </cofactor>
</comment>
<dbReference type="EC" id="4.3.99.3" evidence="8"/>
<dbReference type="PANTHER" id="PTHR42836:SF1">
    <property type="entry name" value="7-CARBOXY-7-DEAZAGUANINE SYNTHASE"/>
    <property type="match status" value="1"/>
</dbReference>
<dbReference type="Gene3D" id="3.20.20.70">
    <property type="entry name" value="Aldolase class I"/>
    <property type="match status" value="1"/>
</dbReference>
<keyword evidence="2 8" id="KW-0949">S-adenosyl-L-methionine</keyword>
<proteinExistence type="inferred from homology"/>
<keyword evidence="4 8" id="KW-0460">Magnesium</keyword>
<comment type="pathway">
    <text evidence="8">Purine metabolism; 7-cyano-7-deazaguanine biosynthesis.</text>
</comment>
<evidence type="ECO:0000313" key="10">
    <source>
        <dbReference type="EMBL" id="HDM37052.1"/>
    </source>
</evidence>
<dbReference type="GO" id="GO:0000287">
    <property type="term" value="F:magnesium ion binding"/>
    <property type="evidence" value="ECO:0007669"/>
    <property type="project" value="UniProtKB-UniRule"/>
</dbReference>
<dbReference type="GO" id="GO:0051539">
    <property type="term" value="F:4 iron, 4 sulfur cluster binding"/>
    <property type="evidence" value="ECO:0007669"/>
    <property type="project" value="UniProtKB-UniRule"/>
</dbReference>
<sequence length="278" mass="31150">MVLSCLTLSNSSPLITRLKGSHTPQPLSNHRDLKCVVVSRDIYEIFTSFQGEGSLLGRRQIFIRFRGCPLECFYCDTRAARMKDPSLPPARPEKVIETVKELITPDLHSVSFTGGEPLASPDLLRELAERCRGLGLSCYLETAGVDARIFQKLVDLFDYAAIDVKLENHRAVETRGAWKKLYQEEIECIRTSAASGLHTIVKVVIPDDTTSSQIESLCREISDYRIDLILQPLTGIKAPSLELLFDLSATAGRYLGKQVMVIPQIHRLYQDGLGKKMR</sequence>
<dbReference type="InterPro" id="IPR024924">
    <property type="entry name" value="7-CO-7-deazaguanine_synth-like"/>
</dbReference>
<dbReference type="InterPro" id="IPR058240">
    <property type="entry name" value="rSAM_sf"/>
</dbReference>
<dbReference type="Proteomes" id="UP000885863">
    <property type="component" value="Unassembled WGS sequence"/>
</dbReference>
<gene>
    <name evidence="8" type="primary">queE</name>
    <name evidence="10" type="ORF">ENG09_07445</name>
</gene>
<dbReference type="GO" id="GO:1904047">
    <property type="term" value="F:S-adenosyl-L-methionine binding"/>
    <property type="evidence" value="ECO:0007669"/>
    <property type="project" value="UniProtKB-UniRule"/>
</dbReference>
<keyword evidence="7 8" id="KW-0456">Lyase</keyword>
<feature type="binding site" evidence="8">
    <location>
        <position position="75"/>
    </location>
    <ligand>
        <name>[4Fe-4S] cluster</name>
        <dbReference type="ChEBI" id="CHEBI:49883"/>
        <note>4Fe-4S-S-AdoMet</note>
    </ligand>
</feature>
<comment type="similarity">
    <text evidence="8">Belongs to the radical SAM superfamily. 7-carboxy-7-deazaguanine synthase family.</text>
</comment>
<feature type="binding site" evidence="8">
    <location>
        <position position="113"/>
    </location>
    <ligand>
        <name>substrate</name>
    </ligand>
</feature>
<protein>
    <recommendedName>
        <fullName evidence="8">7-carboxy-7-deazaguanine synthase</fullName>
        <shortName evidence="8">CDG synthase</shortName>
        <ecNumber evidence="8">4.3.99.3</ecNumber>
    </recommendedName>
    <alternativeName>
        <fullName evidence="8">Archaeosine biosynthesis protein QueE</fullName>
    </alternativeName>
</protein>
<dbReference type="HAMAP" id="MF_00917">
    <property type="entry name" value="QueE"/>
    <property type="match status" value="1"/>
</dbReference>
<evidence type="ECO:0000256" key="6">
    <source>
        <dbReference type="ARBA" id="ARBA00023014"/>
    </source>
</evidence>
<keyword evidence="3 8" id="KW-0479">Metal-binding</keyword>
<dbReference type="InterPro" id="IPR013785">
    <property type="entry name" value="Aldolase_TIM"/>
</dbReference>
<comment type="cofactor">
    <cofactor evidence="8">
        <name>S-adenosyl-L-methionine</name>
        <dbReference type="ChEBI" id="CHEBI:59789"/>
    </cofactor>
    <text evidence="8">Binds 1 S-adenosyl-L-methionine per subunit.</text>
</comment>
<evidence type="ECO:0000256" key="7">
    <source>
        <dbReference type="ARBA" id="ARBA00023239"/>
    </source>
</evidence>
<dbReference type="InterPro" id="IPR007197">
    <property type="entry name" value="rSAM"/>
</dbReference>
<feature type="binding site" evidence="8">
    <location>
        <position position="68"/>
    </location>
    <ligand>
        <name>[4Fe-4S] cluster</name>
        <dbReference type="ChEBI" id="CHEBI:49883"/>
        <note>4Fe-4S-S-AdoMet</note>
    </ligand>
</feature>
<evidence type="ECO:0000256" key="2">
    <source>
        <dbReference type="ARBA" id="ARBA00022691"/>
    </source>
</evidence>
<evidence type="ECO:0000256" key="5">
    <source>
        <dbReference type="ARBA" id="ARBA00023004"/>
    </source>
</evidence>
<evidence type="ECO:0000256" key="3">
    <source>
        <dbReference type="ARBA" id="ARBA00022723"/>
    </source>
</evidence>
<dbReference type="Pfam" id="PF04055">
    <property type="entry name" value="Radical_SAM"/>
    <property type="match status" value="1"/>
</dbReference>
<comment type="caution">
    <text evidence="10">The sequence shown here is derived from an EMBL/GenBank/DDBJ whole genome shotgun (WGS) entry which is preliminary data.</text>
</comment>
<evidence type="ECO:0000256" key="1">
    <source>
        <dbReference type="ARBA" id="ARBA00022485"/>
    </source>
</evidence>
<name>A0A7C1B6U8_9EURY</name>
<evidence type="ECO:0000259" key="9">
    <source>
        <dbReference type="PROSITE" id="PS51918"/>
    </source>
</evidence>
<feature type="binding site" evidence="8">
    <location>
        <begin position="74"/>
        <end position="76"/>
    </location>
    <ligand>
        <name>S-adenosyl-L-methionine</name>
        <dbReference type="ChEBI" id="CHEBI:59789"/>
    </ligand>
</feature>
<accession>A0A7C1B6U8</accession>
<feature type="binding site" evidence="8">
    <location>
        <position position="64"/>
    </location>
    <ligand>
        <name>substrate</name>
    </ligand>
</feature>
<dbReference type="CDD" id="cd01335">
    <property type="entry name" value="Radical_SAM"/>
    <property type="match status" value="1"/>
</dbReference>
<comment type="caution">
    <text evidence="8">Lacks conserved residue(s) required for the propagation of feature annotation.</text>
</comment>
<dbReference type="UniPathway" id="UPA00391"/>
<dbReference type="PROSITE" id="PS51918">
    <property type="entry name" value="RADICAL_SAM"/>
    <property type="match status" value="1"/>
</dbReference>
<feature type="binding site" evidence="8">
    <location>
        <position position="115"/>
    </location>
    <ligand>
        <name>S-adenosyl-L-methionine</name>
        <dbReference type="ChEBI" id="CHEBI:59789"/>
    </ligand>
</feature>
<reference evidence="10" key="1">
    <citation type="journal article" date="2020" name="mSystems">
        <title>Genome- and Community-Level Interaction Insights into Carbon Utilization and Element Cycling Functions of Hydrothermarchaeota in Hydrothermal Sediment.</title>
        <authorList>
            <person name="Zhou Z."/>
            <person name="Liu Y."/>
            <person name="Xu W."/>
            <person name="Pan J."/>
            <person name="Luo Z.H."/>
            <person name="Li M."/>
        </authorList>
    </citation>
    <scope>NUCLEOTIDE SEQUENCE [LARGE SCALE GENOMIC DNA]</scope>
    <source>
        <strain evidence="10">HyVt-185</strain>
    </source>
</reference>
<keyword evidence="6 8" id="KW-0411">Iron-sulfur</keyword>
<feature type="domain" description="Radical SAM core" evidence="9">
    <location>
        <begin position="55"/>
        <end position="273"/>
    </location>
</feature>
<organism evidence="10">
    <name type="scientific">Candidatus Syntropharchaeum butanivorans</name>
    <dbReference type="NCBI Taxonomy" id="1839936"/>
    <lineage>
        <taxon>Archaea</taxon>
        <taxon>Methanobacteriati</taxon>
        <taxon>Methanobacteriota</taxon>
        <taxon>Stenosarchaea group</taxon>
        <taxon>Methanomicrobia</taxon>
        <taxon>Methanosarcinales</taxon>
        <taxon>ANME-2 cluster</taxon>
        <taxon>Candidatus Syntropharchaeum</taxon>
    </lineage>
</organism>
<keyword evidence="5 8" id="KW-0408">Iron</keyword>
<comment type="catalytic activity">
    <reaction evidence="8">
        <text>6-carboxy-5,6,7,8-tetrahydropterin + H(+) = 7-carboxy-7-carbaguanine + NH4(+)</text>
        <dbReference type="Rhea" id="RHEA:27974"/>
        <dbReference type="ChEBI" id="CHEBI:15378"/>
        <dbReference type="ChEBI" id="CHEBI:28938"/>
        <dbReference type="ChEBI" id="CHEBI:61032"/>
        <dbReference type="ChEBI" id="CHEBI:61036"/>
        <dbReference type="EC" id="4.3.99.3"/>
    </reaction>
</comment>
<evidence type="ECO:0000256" key="4">
    <source>
        <dbReference type="ARBA" id="ARBA00022842"/>
    </source>
</evidence>
<comment type="subunit">
    <text evidence="8">Homodimer.</text>
</comment>
<evidence type="ECO:0000256" key="8">
    <source>
        <dbReference type="HAMAP-Rule" id="MF_00917"/>
    </source>
</evidence>
<feature type="binding site" evidence="8">
    <location>
        <begin position="49"/>
        <end position="51"/>
    </location>
    <ligand>
        <name>substrate</name>
    </ligand>
</feature>
<comment type="cofactor">
    <cofactor evidence="8">
        <name>[4Fe-4S] cluster</name>
        <dbReference type="ChEBI" id="CHEBI:49883"/>
    </cofactor>
    <text evidence="8">Binds 1 [4Fe-4S] cluster. The cluster is coordinated with 3 cysteines and an exchangeable S-adenosyl-L-methionine.</text>
</comment>
<feature type="binding site" evidence="8">
    <location>
        <position position="72"/>
    </location>
    <ligand>
        <name>[4Fe-4S] cluster</name>
        <dbReference type="ChEBI" id="CHEBI:49883"/>
        <note>4Fe-4S-S-AdoMet</note>
    </ligand>
</feature>